<feature type="transmembrane region" description="Helical" evidence="9">
    <location>
        <begin position="410"/>
        <end position="432"/>
    </location>
</feature>
<keyword evidence="2" id="KW-0813">Transport</keyword>
<keyword evidence="12" id="KW-1185">Reference proteome</keyword>
<keyword evidence="4" id="KW-0029">Amino-acid transport</keyword>
<evidence type="ECO:0000256" key="4">
    <source>
        <dbReference type="ARBA" id="ARBA00022970"/>
    </source>
</evidence>
<keyword evidence="3 9" id="KW-0812">Transmembrane</keyword>
<organism evidence="11 12">
    <name type="scientific">Turnera subulata</name>
    <dbReference type="NCBI Taxonomy" id="218843"/>
    <lineage>
        <taxon>Eukaryota</taxon>
        <taxon>Viridiplantae</taxon>
        <taxon>Streptophyta</taxon>
        <taxon>Embryophyta</taxon>
        <taxon>Tracheophyta</taxon>
        <taxon>Spermatophyta</taxon>
        <taxon>Magnoliopsida</taxon>
        <taxon>eudicotyledons</taxon>
        <taxon>Gunneridae</taxon>
        <taxon>Pentapetalae</taxon>
        <taxon>rosids</taxon>
        <taxon>fabids</taxon>
        <taxon>Malpighiales</taxon>
        <taxon>Passifloraceae</taxon>
        <taxon>Turnera</taxon>
    </lineage>
</organism>
<comment type="similarity">
    <text evidence="7">Belongs to the amino acid/polyamine transporter 2 family. Amino acid/auxin permease (AAAP) (TC 2.A.18.5) subfamily.</text>
</comment>
<accession>A0A9Q0GFA0</accession>
<feature type="region of interest" description="Disordered" evidence="8">
    <location>
        <begin position="1"/>
        <end position="53"/>
    </location>
</feature>
<proteinExistence type="inferred from homology"/>
<feature type="compositionally biased region" description="Polar residues" evidence="8">
    <location>
        <begin position="36"/>
        <end position="53"/>
    </location>
</feature>
<keyword evidence="5 9" id="KW-1133">Transmembrane helix</keyword>
<evidence type="ECO:0000256" key="1">
    <source>
        <dbReference type="ARBA" id="ARBA00004141"/>
    </source>
</evidence>
<dbReference type="Pfam" id="PF01490">
    <property type="entry name" value="Aa_trans"/>
    <property type="match status" value="2"/>
</dbReference>
<name>A0A9Q0GFA0_9ROSI</name>
<evidence type="ECO:0000256" key="2">
    <source>
        <dbReference type="ARBA" id="ARBA00022448"/>
    </source>
</evidence>
<dbReference type="PANTHER" id="PTHR22950">
    <property type="entry name" value="AMINO ACID TRANSPORTER"/>
    <property type="match status" value="1"/>
</dbReference>
<evidence type="ECO:0000256" key="8">
    <source>
        <dbReference type="SAM" id="MobiDB-lite"/>
    </source>
</evidence>
<keyword evidence="6 9" id="KW-0472">Membrane</keyword>
<evidence type="ECO:0000259" key="10">
    <source>
        <dbReference type="Pfam" id="PF01490"/>
    </source>
</evidence>
<feature type="compositionally biased region" description="Basic and acidic residues" evidence="8">
    <location>
        <begin position="1"/>
        <end position="15"/>
    </location>
</feature>
<evidence type="ECO:0000256" key="5">
    <source>
        <dbReference type="ARBA" id="ARBA00022989"/>
    </source>
</evidence>
<evidence type="ECO:0000256" key="9">
    <source>
        <dbReference type="SAM" id="Phobius"/>
    </source>
</evidence>
<feature type="transmembrane region" description="Helical" evidence="9">
    <location>
        <begin position="444"/>
        <end position="466"/>
    </location>
</feature>
<feature type="transmembrane region" description="Helical" evidence="9">
    <location>
        <begin position="179"/>
        <end position="199"/>
    </location>
</feature>
<feature type="domain" description="Amino acid transporter transmembrane" evidence="10">
    <location>
        <begin position="263"/>
        <end position="466"/>
    </location>
</feature>
<evidence type="ECO:0000313" key="12">
    <source>
        <dbReference type="Proteomes" id="UP001141552"/>
    </source>
</evidence>
<gene>
    <name evidence="11" type="ORF">Tsubulata_028908</name>
</gene>
<feature type="transmembrane region" description="Helical" evidence="9">
    <location>
        <begin position="383"/>
        <end position="404"/>
    </location>
</feature>
<reference evidence="11" key="1">
    <citation type="submission" date="2022-02" db="EMBL/GenBank/DDBJ databases">
        <authorList>
            <person name="Henning P.M."/>
            <person name="McCubbin A.G."/>
            <person name="Shore J.S."/>
        </authorList>
    </citation>
    <scope>NUCLEOTIDE SEQUENCE</scope>
    <source>
        <strain evidence="11">F60SS</strain>
        <tissue evidence="11">Leaves</tissue>
    </source>
</reference>
<protein>
    <recommendedName>
        <fullName evidence="10">Amino acid transporter transmembrane domain-containing protein</fullName>
    </recommendedName>
</protein>
<feature type="transmembrane region" description="Helical" evidence="9">
    <location>
        <begin position="220"/>
        <end position="250"/>
    </location>
</feature>
<dbReference type="PANTHER" id="PTHR22950:SF692">
    <property type="entry name" value="TRANSMEMBRANE AMINO ACID TRANSPORTER FAMILY PROTEIN"/>
    <property type="match status" value="1"/>
</dbReference>
<reference evidence="11" key="2">
    <citation type="journal article" date="2023" name="Plants (Basel)">
        <title>Annotation of the Turnera subulata (Passifloraceae) Draft Genome Reveals the S-Locus Evolved after the Divergence of Turneroideae from Passifloroideae in a Stepwise Manner.</title>
        <authorList>
            <person name="Henning P.M."/>
            <person name="Roalson E.H."/>
            <person name="Mir W."/>
            <person name="McCubbin A.G."/>
            <person name="Shore J.S."/>
        </authorList>
    </citation>
    <scope>NUCLEOTIDE SEQUENCE</scope>
    <source>
        <strain evidence="11">F60SS</strain>
    </source>
</reference>
<dbReference type="GO" id="GO:0005774">
    <property type="term" value="C:vacuolar membrane"/>
    <property type="evidence" value="ECO:0007669"/>
    <property type="project" value="TreeGrafter"/>
</dbReference>
<evidence type="ECO:0000256" key="7">
    <source>
        <dbReference type="ARBA" id="ARBA00049662"/>
    </source>
</evidence>
<sequence length="474" mass="50838">MKLDEDFGPDHREDAFQTDDEENQAHTICQHESDSGSDNTGPMRTMSNQSVDANNQTWPKSYRESMDMLSGLTSPSLSFLKGGSQANITPSLTSAYRRRQGSEGDFFLDKPLIPETTVLDGEASTSALPIDLIASPSLSFIDIPQERKSSLAQACFNGINVLCGVGLLTTPYAVKEGGWLSLLILILFAVICCYTGIWLTRCLESASGLKTYPDLGQAAFGVYGRIAVSLSCSVGGVGTSILVALCLLWVGVVDKVGFHPSGTLLDLGNLPVAVGIYGFGFSGHSVFPNIYASMKDPSGFPVVLFVSFVFCGFMYAGVAVCGFLMFGESTESQYTLNMPEEFVASNIAVWTAVVNPMTKYALNMTPVALCLEELMPSGWLRTYSASLLIRTILVASTLVVALSVPFFGFMMALMGSLLAMLVAVIFPSVCYLKLLGKKSGRLETAACVCTIFIGLLGCCIGTYSSILKIADEYS</sequence>
<feature type="transmembrane region" description="Helical" evidence="9">
    <location>
        <begin position="302"/>
        <end position="327"/>
    </location>
</feature>
<evidence type="ECO:0000256" key="3">
    <source>
        <dbReference type="ARBA" id="ARBA00022692"/>
    </source>
</evidence>
<dbReference type="EMBL" id="JAKUCV010000684">
    <property type="protein sequence ID" value="KAJ4849168.1"/>
    <property type="molecule type" value="Genomic_DNA"/>
</dbReference>
<comment type="subcellular location">
    <subcellularLocation>
        <location evidence="1">Membrane</location>
        <topology evidence="1">Multi-pass membrane protein</topology>
    </subcellularLocation>
</comment>
<evidence type="ECO:0000313" key="11">
    <source>
        <dbReference type="EMBL" id="KAJ4849168.1"/>
    </source>
</evidence>
<dbReference type="InterPro" id="IPR013057">
    <property type="entry name" value="AA_transpt_TM"/>
</dbReference>
<dbReference type="Proteomes" id="UP001141552">
    <property type="component" value="Unassembled WGS sequence"/>
</dbReference>
<evidence type="ECO:0000256" key="6">
    <source>
        <dbReference type="ARBA" id="ARBA00023136"/>
    </source>
</evidence>
<feature type="transmembrane region" description="Helical" evidence="9">
    <location>
        <begin position="270"/>
        <end position="290"/>
    </location>
</feature>
<feature type="domain" description="Amino acid transporter transmembrane" evidence="10">
    <location>
        <begin position="147"/>
        <end position="242"/>
    </location>
</feature>
<comment type="caution">
    <text evidence="11">The sequence shown here is derived from an EMBL/GenBank/DDBJ whole genome shotgun (WGS) entry which is preliminary data.</text>
</comment>
<dbReference type="AlphaFoldDB" id="A0A9Q0GFA0"/>
<dbReference type="GO" id="GO:0015179">
    <property type="term" value="F:L-amino acid transmembrane transporter activity"/>
    <property type="evidence" value="ECO:0007669"/>
    <property type="project" value="TreeGrafter"/>
</dbReference>
<dbReference type="OrthoDB" id="655540at2759"/>